<keyword evidence="2" id="KW-1185">Reference proteome</keyword>
<protein>
    <submittedName>
        <fullName evidence="1">Uncharacterized protein</fullName>
    </submittedName>
</protein>
<comment type="caution">
    <text evidence="1">The sequence shown here is derived from an EMBL/GenBank/DDBJ whole genome shotgun (WGS) entry which is preliminary data.</text>
</comment>
<dbReference type="RefSeq" id="WP_095655348.1">
    <property type="nucleotide sequence ID" value="NZ_NPOA01000006.1"/>
</dbReference>
<proteinExistence type="predicted"/>
<dbReference type="EMBL" id="NPOA01000006">
    <property type="protein sequence ID" value="PAV29648.1"/>
    <property type="molecule type" value="Genomic_DNA"/>
</dbReference>
<dbReference type="AlphaFoldDB" id="A0A2A2IE55"/>
<sequence>MKTQTSNLIYFPDKTQEKLFEIFDDVFSFSVNQFYQTILESMEEMISNMNISDELSERIFPQLVWWIIFCSRTGKNKLTIYQQYLQHNKNQWKKISPNVQEVLVSWLHLNPGYYYVDNTESKSGRVFLFNDVFEGKNKVVGIYNKRFQAPKYGQLITGFLLPIGEGIYTTPGGLFHIPKSLTENIDQEIVSYFKKHSTSPNYQFNPQLYPTLIKITLETLEKYTQGGFPNE</sequence>
<reference evidence="1 2" key="1">
    <citation type="submission" date="2017-08" db="EMBL/GenBank/DDBJ databases">
        <title>Virgibacillus indicus sp. nov. and Virgibacillus profoundi sp. nov, two moderately halophilic bacteria isolated from marine sediment by using the Microfluidic Streak Plate.</title>
        <authorList>
            <person name="Xu B."/>
            <person name="Hu B."/>
            <person name="Wang J."/>
            <person name="Zhu Y."/>
            <person name="Huang L."/>
            <person name="Du W."/>
            <person name="Huang Y."/>
        </authorList>
    </citation>
    <scope>NUCLEOTIDE SEQUENCE [LARGE SCALE GENOMIC DNA]</scope>
    <source>
        <strain evidence="1 2">IO3-P3-H5</strain>
    </source>
</reference>
<evidence type="ECO:0000313" key="1">
    <source>
        <dbReference type="EMBL" id="PAV29648.1"/>
    </source>
</evidence>
<dbReference type="OrthoDB" id="6399948at2"/>
<accession>A0A2A2IE55</accession>
<gene>
    <name evidence="1" type="ORF">CIL05_09755</name>
</gene>
<organism evidence="1 2">
    <name type="scientific">Virgibacillus profundi</name>
    <dbReference type="NCBI Taxonomy" id="2024555"/>
    <lineage>
        <taxon>Bacteria</taxon>
        <taxon>Bacillati</taxon>
        <taxon>Bacillota</taxon>
        <taxon>Bacilli</taxon>
        <taxon>Bacillales</taxon>
        <taxon>Bacillaceae</taxon>
        <taxon>Virgibacillus</taxon>
    </lineage>
</organism>
<evidence type="ECO:0000313" key="2">
    <source>
        <dbReference type="Proteomes" id="UP000218887"/>
    </source>
</evidence>
<dbReference type="Proteomes" id="UP000218887">
    <property type="component" value="Unassembled WGS sequence"/>
</dbReference>
<name>A0A2A2IE55_9BACI</name>